<name>A0A8H4W6U3_9HELO</name>
<accession>A0A8H4W6U3</accession>
<gene>
    <name evidence="1" type="ORF">G7Y89_g2064</name>
</gene>
<evidence type="ECO:0000313" key="2">
    <source>
        <dbReference type="Proteomes" id="UP000566819"/>
    </source>
</evidence>
<sequence>MDDDGQKDAKAWGSTSRFHDGLSLTYRRLKAEEQKWHLNGLDNESIVHQSVSAVAPRRAFKNGTGDKTQTYERQNVSGDARLVGTMHSTSGKRRSRYRRTWGSRVEFGPGGSDSARRTGW</sequence>
<dbReference type="AlphaFoldDB" id="A0A8H4W6U3"/>
<dbReference type="EMBL" id="JAAMPI010000087">
    <property type="protein sequence ID" value="KAF4636012.1"/>
    <property type="molecule type" value="Genomic_DNA"/>
</dbReference>
<comment type="caution">
    <text evidence="1">The sequence shown here is derived from an EMBL/GenBank/DDBJ whole genome shotgun (WGS) entry which is preliminary data.</text>
</comment>
<evidence type="ECO:0000313" key="1">
    <source>
        <dbReference type="EMBL" id="KAF4636012.1"/>
    </source>
</evidence>
<protein>
    <submittedName>
        <fullName evidence="1">Uncharacterized protein</fullName>
    </submittedName>
</protein>
<dbReference type="Proteomes" id="UP000566819">
    <property type="component" value="Unassembled WGS sequence"/>
</dbReference>
<proteinExistence type="predicted"/>
<reference evidence="1 2" key="1">
    <citation type="submission" date="2020-03" db="EMBL/GenBank/DDBJ databases">
        <title>Draft Genome Sequence of Cudoniella acicularis.</title>
        <authorList>
            <person name="Buettner E."/>
            <person name="Kellner H."/>
        </authorList>
    </citation>
    <scope>NUCLEOTIDE SEQUENCE [LARGE SCALE GENOMIC DNA]</scope>
    <source>
        <strain evidence="1 2">DSM 108380</strain>
    </source>
</reference>
<organism evidence="1 2">
    <name type="scientific">Cudoniella acicularis</name>
    <dbReference type="NCBI Taxonomy" id="354080"/>
    <lineage>
        <taxon>Eukaryota</taxon>
        <taxon>Fungi</taxon>
        <taxon>Dikarya</taxon>
        <taxon>Ascomycota</taxon>
        <taxon>Pezizomycotina</taxon>
        <taxon>Leotiomycetes</taxon>
        <taxon>Helotiales</taxon>
        <taxon>Tricladiaceae</taxon>
        <taxon>Cudoniella</taxon>
    </lineage>
</organism>
<keyword evidence="2" id="KW-1185">Reference proteome</keyword>